<dbReference type="Proteomes" id="UP000650833">
    <property type="component" value="Unassembled WGS sequence"/>
</dbReference>
<proteinExistence type="predicted"/>
<name>A0A8H7UZ98_9FUNG</name>
<dbReference type="AlphaFoldDB" id="A0A8H7UZ98"/>
<evidence type="ECO:0000313" key="2">
    <source>
        <dbReference type="Proteomes" id="UP000650833"/>
    </source>
</evidence>
<accession>A0A8H7UZ98</accession>
<evidence type="ECO:0000313" key="1">
    <source>
        <dbReference type="EMBL" id="KAG2197543.1"/>
    </source>
</evidence>
<sequence>MAVVKAIYENGKKPKGLKKIFKKTKTMLADADKAEAQLQKRFNAWAKSAAFKKQCLEYERINAMQIDDATIYSGAEALYELPSNENIKKKK</sequence>
<protein>
    <submittedName>
        <fullName evidence="1">Uncharacterized protein</fullName>
    </submittedName>
</protein>
<keyword evidence="2" id="KW-1185">Reference proteome</keyword>
<dbReference type="EMBL" id="JAEPRC010000425">
    <property type="protein sequence ID" value="KAG2197543.1"/>
    <property type="molecule type" value="Genomic_DNA"/>
</dbReference>
<reference evidence="1" key="1">
    <citation type="submission" date="2020-12" db="EMBL/GenBank/DDBJ databases">
        <title>Metabolic potential, ecology and presence of endohyphal bacteria is reflected in genomic diversity of Mucoromycotina.</title>
        <authorList>
            <person name="Muszewska A."/>
            <person name="Okrasinska A."/>
            <person name="Steczkiewicz K."/>
            <person name="Drgas O."/>
            <person name="Orlowska M."/>
            <person name="Perlinska-Lenart U."/>
            <person name="Aleksandrzak-Piekarczyk T."/>
            <person name="Szatraj K."/>
            <person name="Zielenkiewicz U."/>
            <person name="Pilsyk S."/>
            <person name="Malc E."/>
            <person name="Mieczkowski P."/>
            <person name="Kruszewska J.S."/>
            <person name="Biernat P."/>
            <person name="Pawlowska J."/>
        </authorList>
    </citation>
    <scope>NUCLEOTIDE SEQUENCE</scope>
    <source>
        <strain evidence="1">CBS 226.32</strain>
    </source>
</reference>
<gene>
    <name evidence="1" type="ORF">INT46_002872</name>
</gene>
<comment type="caution">
    <text evidence="1">The sequence shown here is derived from an EMBL/GenBank/DDBJ whole genome shotgun (WGS) entry which is preliminary data.</text>
</comment>
<organism evidence="1 2">
    <name type="scientific">Mucor plumbeus</name>
    <dbReference type="NCBI Taxonomy" id="97098"/>
    <lineage>
        <taxon>Eukaryota</taxon>
        <taxon>Fungi</taxon>
        <taxon>Fungi incertae sedis</taxon>
        <taxon>Mucoromycota</taxon>
        <taxon>Mucoromycotina</taxon>
        <taxon>Mucoromycetes</taxon>
        <taxon>Mucorales</taxon>
        <taxon>Mucorineae</taxon>
        <taxon>Mucoraceae</taxon>
        <taxon>Mucor</taxon>
    </lineage>
</organism>